<feature type="region of interest" description="Disordered" evidence="5">
    <location>
        <begin position="1"/>
        <end position="27"/>
    </location>
</feature>
<dbReference type="GO" id="GO:0003700">
    <property type="term" value="F:DNA-binding transcription factor activity"/>
    <property type="evidence" value="ECO:0007669"/>
    <property type="project" value="TreeGrafter"/>
</dbReference>
<organism evidence="7 8">
    <name type="scientific">Luteibacter rhizovicinus DSM 16549</name>
    <dbReference type="NCBI Taxonomy" id="1440763"/>
    <lineage>
        <taxon>Bacteria</taxon>
        <taxon>Pseudomonadati</taxon>
        <taxon>Pseudomonadota</taxon>
        <taxon>Gammaproteobacteria</taxon>
        <taxon>Lysobacterales</taxon>
        <taxon>Rhodanobacteraceae</taxon>
        <taxon>Luteibacter</taxon>
    </lineage>
</organism>
<keyword evidence="8" id="KW-1185">Reference proteome</keyword>
<evidence type="ECO:0000313" key="7">
    <source>
        <dbReference type="EMBL" id="APG05626.1"/>
    </source>
</evidence>
<sequence length="209" mass="21793">MSWIDSSELPMTKRDAPAMPVGGAKSQRTRDKLLSSARFWFSERSYDAVGVREIAQRADVDPAMISRHFGGKQGLFVAACDGAFDVVAHLPADSANIGRFLAGAAVGTSGTEDPDGFNALSLLLLSSDSPEVAEALSAAFKDGFINPLAAKLSGKDAAGRAAAIAACVVGLATVCHRLGLGSRSHAAKAAERSMGDAIQRMVDDRTEGR</sequence>
<dbReference type="SUPFAM" id="SSF48498">
    <property type="entry name" value="Tetracyclin repressor-like, C-terminal domain"/>
    <property type="match status" value="1"/>
</dbReference>
<dbReference type="AlphaFoldDB" id="A0A1L3EX42"/>
<proteinExistence type="predicted"/>
<accession>A0A1L3EX42</accession>
<dbReference type="InterPro" id="IPR001647">
    <property type="entry name" value="HTH_TetR"/>
</dbReference>
<evidence type="ECO:0000256" key="5">
    <source>
        <dbReference type="SAM" id="MobiDB-lite"/>
    </source>
</evidence>
<evidence type="ECO:0000256" key="4">
    <source>
        <dbReference type="PROSITE-ProRule" id="PRU00335"/>
    </source>
</evidence>
<dbReference type="SUPFAM" id="SSF46689">
    <property type="entry name" value="Homeodomain-like"/>
    <property type="match status" value="1"/>
</dbReference>
<dbReference type="PROSITE" id="PS50977">
    <property type="entry name" value="HTH_TETR_2"/>
    <property type="match status" value="1"/>
</dbReference>
<dbReference type="InterPro" id="IPR036271">
    <property type="entry name" value="Tet_transcr_reg_TetR-rel_C_sf"/>
</dbReference>
<evidence type="ECO:0000256" key="3">
    <source>
        <dbReference type="ARBA" id="ARBA00023163"/>
    </source>
</evidence>
<keyword evidence="3" id="KW-0804">Transcription</keyword>
<dbReference type="Pfam" id="PF17920">
    <property type="entry name" value="TetR_C_16"/>
    <property type="match status" value="1"/>
</dbReference>
<evidence type="ECO:0000259" key="6">
    <source>
        <dbReference type="PROSITE" id="PS50977"/>
    </source>
</evidence>
<dbReference type="InterPro" id="IPR041678">
    <property type="entry name" value="TetR_C_16"/>
</dbReference>
<dbReference type="Proteomes" id="UP000182987">
    <property type="component" value="Chromosome"/>
</dbReference>
<protein>
    <recommendedName>
        <fullName evidence="6">HTH tetR-type domain-containing protein</fullName>
    </recommendedName>
</protein>
<dbReference type="PANTHER" id="PTHR30055">
    <property type="entry name" value="HTH-TYPE TRANSCRIPTIONAL REGULATOR RUTR"/>
    <property type="match status" value="1"/>
</dbReference>
<dbReference type="InterPro" id="IPR009057">
    <property type="entry name" value="Homeodomain-like_sf"/>
</dbReference>
<feature type="domain" description="HTH tetR-type" evidence="6">
    <location>
        <begin position="27"/>
        <end position="87"/>
    </location>
</feature>
<dbReference type="Gene3D" id="1.10.357.10">
    <property type="entry name" value="Tetracycline Repressor, domain 2"/>
    <property type="match status" value="1"/>
</dbReference>
<dbReference type="PANTHER" id="PTHR30055:SF234">
    <property type="entry name" value="HTH-TYPE TRANSCRIPTIONAL REGULATOR BETI"/>
    <property type="match status" value="1"/>
</dbReference>
<name>A0A1L3EX42_9GAMM</name>
<reference evidence="8" key="1">
    <citation type="submission" date="2016-09" db="EMBL/GenBank/DDBJ databases">
        <authorList>
            <person name="Lysoe E."/>
        </authorList>
    </citation>
    <scope>NUCLEOTIDE SEQUENCE [LARGE SCALE GENOMIC DNA]</scope>
    <source>
        <strain evidence="8">LJ96T</strain>
    </source>
</reference>
<evidence type="ECO:0000313" key="8">
    <source>
        <dbReference type="Proteomes" id="UP000182987"/>
    </source>
</evidence>
<dbReference type="STRING" id="1440763.BJI69_18095"/>
<dbReference type="EMBL" id="CP017480">
    <property type="protein sequence ID" value="APG05626.1"/>
    <property type="molecule type" value="Genomic_DNA"/>
</dbReference>
<evidence type="ECO:0000256" key="2">
    <source>
        <dbReference type="ARBA" id="ARBA00023125"/>
    </source>
</evidence>
<dbReference type="Pfam" id="PF00440">
    <property type="entry name" value="TetR_N"/>
    <property type="match status" value="1"/>
</dbReference>
<dbReference type="InterPro" id="IPR050109">
    <property type="entry name" value="HTH-type_TetR-like_transc_reg"/>
</dbReference>
<keyword evidence="2 4" id="KW-0238">DNA-binding</keyword>
<evidence type="ECO:0000256" key="1">
    <source>
        <dbReference type="ARBA" id="ARBA00023015"/>
    </source>
</evidence>
<dbReference type="OrthoDB" id="2356263at2"/>
<keyword evidence="1" id="KW-0805">Transcription regulation</keyword>
<gene>
    <name evidence="7" type="ORF">BJI69_18095</name>
</gene>
<dbReference type="GO" id="GO:0000976">
    <property type="term" value="F:transcription cis-regulatory region binding"/>
    <property type="evidence" value="ECO:0007669"/>
    <property type="project" value="TreeGrafter"/>
</dbReference>
<dbReference type="KEGG" id="lrz:BJI69_18095"/>
<feature type="DNA-binding region" description="H-T-H motif" evidence="4">
    <location>
        <begin position="50"/>
        <end position="69"/>
    </location>
</feature>